<name>A0A9P8UMZ3_9PEZI</name>
<keyword evidence="1" id="KW-0812">Transmembrane</keyword>
<feature type="transmembrane region" description="Helical" evidence="1">
    <location>
        <begin position="72"/>
        <end position="95"/>
    </location>
</feature>
<comment type="caution">
    <text evidence="2">The sequence shown here is derived from an EMBL/GenBank/DDBJ whole genome shotgun (WGS) entry which is preliminary data.</text>
</comment>
<gene>
    <name evidence="2" type="ORF">BKA67DRAFT_559031</name>
</gene>
<proteinExistence type="predicted"/>
<evidence type="ECO:0000256" key="1">
    <source>
        <dbReference type="SAM" id="Phobius"/>
    </source>
</evidence>
<dbReference type="AlphaFoldDB" id="A0A9P8UMZ3"/>
<keyword evidence="1" id="KW-1133">Transmembrane helix</keyword>
<accession>A0A9P8UMZ3</accession>
<keyword evidence="1" id="KW-0472">Membrane</keyword>
<evidence type="ECO:0000313" key="2">
    <source>
        <dbReference type="EMBL" id="KAH6654941.1"/>
    </source>
</evidence>
<dbReference type="RefSeq" id="XP_045959206.1">
    <property type="nucleotide sequence ID" value="XM_046102362.1"/>
</dbReference>
<evidence type="ECO:0000313" key="3">
    <source>
        <dbReference type="Proteomes" id="UP000758603"/>
    </source>
</evidence>
<dbReference type="GeneID" id="70131254"/>
<keyword evidence="3" id="KW-1185">Reference proteome</keyword>
<reference evidence="2" key="1">
    <citation type="journal article" date="2021" name="Nat. Commun.">
        <title>Genetic determinants of endophytism in the Arabidopsis root mycobiome.</title>
        <authorList>
            <person name="Mesny F."/>
            <person name="Miyauchi S."/>
            <person name="Thiergart T."/>
            <person name="Pickel B."/>
            <person name="Atanasova L."/>
            <person name="Karlsson M."/>
            <person name="Huettel B."/>
            <person name="Barry K.W."/>
            <person name="Haridas S."/>
            <person name="Chen C."/>
            <person name="Bauer D."/>
            <person name="Andreopoulos W."/>
            <person name="Pangilinan J."/>
            <person name="LaButti K."/>
            <person name="Riley R."/>
            <person name="Lipzen A."/>
            <person name="Clum A."/>
            <person name="Drula E."/>
            <person name="Henrissat B."/>
            <person name="Kohler A."/>
            <person name="Grigoriev I.V."/>
            <person name="Martin F.M."/>
            <person name="Hacquard S."/>
        </authorList>
    </citation>
    <scope>NUCLEOTIDE SEQUENCE</scope>
    <source>
        <strain evidence="2">MPI-SDFR-AT-0073</strain>
    </source>
</reference>
<protein>
    <submittedName>
        <fullName evidence="2">Uncharacterized protein</fullName>
    </submittedName>
</protein>
<dbReference type="Proteomes" id="UP000758603">
    <property type="component" value="Unassembled WGS sequence"/>
</dbReference>
<sequence>MPENRCLFWSPGLCRNLVLIIAFLPLSSSLVLKSLSSPSIVGITRATFCQSASLWLRPGCGFRWKKMLTCRCARFCFVGVIGVIDATQILQNIFIRY</sequence>
<organism evidence="2 3">
    <name type="scientific">Truncatella angustata</name>
    <dbReference type="NCBI Taxonomy" id="152316"/>
    <lineage>
        <taxon>Eukaryota</taxon>
        <taxon>Fungi</taxon>
        <taxon>Dikarya</taxon>
        <taxon>Ascomycota</taxon>
        <taxon>Pezizomycotina</taxon>
        <taxon>Sordariomycetes</taxon>
        <taxon>Xylariomycetidae</taxon>
        <taxon>Amphisphaeriales</taxon>
        <taxon>Sporocadaceae</taxon>
        <taxon>Truncatella</taxon>
    </lineage>
</organism>
<dbReference type="EMBL" id="JAGPXC010000003">
    <property type="protein sequence ID" value="KAH6654941.1"/>
    <property type="molecule type" value="Genomic_DNA"/>
</dbReference>